<name>A0A830B231_9LAMI</name>
<reference evidence="2" key="1">
    <citation type="submission" date="2020-07" db="EMBL/GenBank/DDBJ databases">
        <title>Ethylene signaling mediates host invasion by parasitic plants.</title>
        <authorList>
            <person name="Yoshida S."/>
        </authorList>
    </citation>
    <scope>NUCLEOTIDE SEQUENCE</scope>
    <source>
        <strain evidence="2">Okayama</strain>
    </source>
</reference>
<dbReference type="GO" id="GO:0030515">
    <property type="term" value="F:snoRNA binding"/>
    <property type="evidence" value="ECO:0007669"/>
    <property type="project" value="TreeGrafter"/>
</dbReference>
<dbReference type="GO" id="GO:0045943">
    <property type="term" value="P:positive regulation of transcription by RNA polymerase I"/>
    <property type="evidence" value="ECO:0007669"/>
    <property type="project" value="TreeGrafter"/>
</dbReference>
<dbReference type="EMBL" id="BMAC01000023">
    <property type="protein sequence ID" value="GFP80746.1"/>
    <property type="molecule type" value="Genomic_DNA"/>
</dbReference>
<evidence type="ECO:0000313" key="2">
    <source>
        <dbReference type="EMBL" id="GFP80746.1"/>
    </source>
</evidence>
<accession>A0A830B231</accession>
<dbReference type="PANTHER" id="PTHR13457:SF1">
    <property type="entry name" value="HEAT REPEAT-CONTAINING PROTEIN 1"/>
    <property type="match status" value="1"/>
</dbReference>
<feature type="chain" id="PRO_5032778319" evidence="1">
    <location>
        <begin position="22"/>
        <end position="171"/>
    </location>
</feature>
<evidence type="ECO:0000313" key="3">
    <source>
        <dbReference type="Proteomes" id="UP000653305"/>
    </source>
</evidence>
<keyword evidence="3" id="KW-1185">Reference proteome</keyword>
<comment type="caution">
    <text evidence="2">The sequence shown here is derived from an EMBL/GenBank/DDBJ whole genome shotgun (WGS) entry which is preliminary data.</text>
</comment>
<dbReference type="InterPro" id="IPR040191">
    <property type="entry name" value="UTP10"/>
</dbReference>
<protein>
    <submittedName>
        <fullName evidence="2">Uncharacterized protein at3g06530</fullName>
    </submittedName>
</protein>
<sequence>MSTQAWRIRAIIMSFLHKCFLYDTVFDSIYRFPYLFQVLLKPVVSQLVVEPPVSIENYPNVPSVEEVDDLSVACVDQMAVAAGSGLLWKPLNREVLMQTRSEKILRACILGLRIPKHLVDSLKEEYVVFVSESIPFIGELLEDTGLSVKSLAQEVLKEMDTISGKNLREYL</sequence>
<dbReference type="GO" id="GO:0032040">
    <property type="term" value="C:small-subunit processome"/>
    <property type="evidence" value="ECO:0007669"/>
    <property type="project" value="TreeGrafter"/>
</dbReference>
<dbReference type="Proteomes" id="UP000653305">
    <property type="component" value="Unassembled WGS sequence"/>
</dbReference>
<keyword evidence="1" id="KW-0732">Signal</keyword>
<dbReference type="OrthoDB" id="568481at2759"/>
<dbReference type="AlphaFoldDB" id="A0A830B231"/>
<dbReference type="PANTHER" id="PTHR13457">
    <property type="entry name" value="BAP28"/>
    <property type="match status" value="1"/>
</dbReference>
<dbReference type="GO" id="GO:0000462">
    <property type="term" value="P:maturation of SSU-rRNA from tricistronic rRNA transcript (SSU-rRNA, 5.8S rRNA, LSU-rRNA)"/>
    <property type="evidence" value="ECO:0007669"/>
    <property type="project" value="TreeGrafter"/>
</dbReference>
<dbReference type="GO" id="GO:0030686">
    <property type="term" value="C:90S preribosome"/>
    <property type="evidence" value="ECO:0007669"/>
    <property type="project" value="TreeGrafter"/>
</dbReference>
<evidence type="ECO:0000256" key="1">
    <source>
        <dbReference type="SAM" id="SignalP"/>
    </source>
</evidence>
<organism evidence="2 3">
    <name type="scientific">Phtheirospermum japonicum</name>
    <dbReference type="NCBI Taxonomy" id="374723"/>
    <lineage>
        <taxon>Eukaryota</taxon>
        <taxon>Viridiplantae</taxon>
        <taxon>Streptophyta</taxon>
        <taxon>Embryophyta</taxon>
        <taxon>Tracheophyta</taxon>
        <taxon>Spermatophyta</taxon>
        <taxon>Magnoliopsida</taxon>
        <taxon>eudicotyledons</taxon>
        <taxon>Gunneridae</taxon>
        <taxon>Pentapetalae</taxon>
        <taxon>asterids</taxon>
        <taxon>lamiids</taxon>
        <taxon>Lamiales</taxon>
        <taxon>Orobanchaceae</taxon>
        <taxon>Orobanchaceae incertae sedis</taxon>
        <taxon>Phtheirospermum</taxon>
    </lineage>
</organism>
<gene>
    <name evidence="2" type="ORF">PHJA_000217900</name>
</gene>
<proteinExistence type="predicted"/>
<feature type="signal peptide" evidence="1">
    <location>
        <begin position="1"/>
        <end position="21"/>
    </location>
</feature>
<dbReference type="GO" id="GO:0034455">
    <property type="term" value="C:t-UTP complex"/>
    <property type="evidence" value="ECO:0007669"/>
    <property type="project" value="TreeGrafter"/>
</dbReference>